<reference evidence="2" key="1">
    <citation type="journal article" date="2020" name="Stud. Mycol.">
        <title>101 Dothideomycetes genomes: a test case for predicting lifestyles and emergence of pathogens.</title>
        <authorList>
            <person name="Haridas S."/>
            <person name="Albert R."/>
            <person name="Binder M."/>
            <person name="Bloem J."/>
            <person name="Labutti K."/>
            <person name="Salamov A."/>
            <person name="Andreopoulos B."/>
            <person name="Baker S."/>
            <person name="Barry K."/>
            <person name="Bills G."/>
            <person name="Bluhm B."/>
            <person name="Cannon C."/>
            <person name="Castanera R."/>
            <person name="Culley D."/>
            <person name="Daum C."/>
            <person name="Ezra D."/>
            <person name="Gonzalez J."/>
            <person name="Henrissat B."/>
            <person name="Kuo A."/>
            <person name="Liang C."/>
            <person name="Lipzen A."/>
            <person name="Lutzoni F."/>
            <person name="Magnuson J."/>
            <person name="Mondo S."/>
            <person name="Nolan M."/>
            <person name="Ohm R."/>
            <person name="Pangilinan J."/>
            <person name="Park H.-J."/>
            <person name="Ramirez L."/>
            <person name="Alfaro M."/>
            <person name="Sun H."/>
            <person name="Tritt A."/>
            <person name="Yoshinaga Y."/>
            <person name="Zwiers L.-H."/>
            <person name="Turgeon B."/>
            <person name="Goodwin S."/>
            <person name="Spatafora J."/>
            <person name="Crous P."/>
            <person name="Grigoriev I."/>
        </authorList>
    </citation>
    <scope>NUCLEOTIDE SEQUENCE</scope>
    <source>
        <strain evidence="2">CBS 130266</strain>
    </source>
</reference>
<accession>A0A9P4NW39</accession>
<evidence type="ECO:0000313" key="3">
    <source>
        <dbReference type="Proteomes" id="UP000800235"/>
    </source>
</evidence>
<feature type="compositionally biased region" description="Polar residues" evidence="1">
    <location>
        <begin position="80"/>
        <end position="89"/>
    </location>
</feature>
<comment type="caution">
    <text evidence="2">The sequence shown here is derived from an EMBL/GenBank/DDBJ whole genome shotgun (WGS) entry which is preliminary data.</text>
</comment>
<dbReference type="AlphaFoldDB" id="A0A9P4NW39"/>
<feature type="compositionally biased region" description="Basic and acidic residues" evidence="1">
    <location>
        <begin position="117"/>
        <end position="131"/>
    </location>
</feature>
<gene>
    <name evidence="2" type="ORF">EJ08DRAFT_695211</name>
</gene>
<feature type="region of interest" description="Disordered" evidence="1">
    <location>
        <begin position="58"/>
        <end position="131"/>
    </location>
</feature>
<organism evidence="2 3">
    <name type="scientific">Tothia fuscella</name>
    <dbReference type="NCBI Taxonomy" id="1048955"/>
    <lineage>
        <taxon>Eukaryota</taxon>
        <taxon>Fungi</taxon>
        <taxon>Dikarya</taxon>
        <taxon>Ascomycota</taxon>
        <taxon>Pezizomycotina</taxon>
        <taxon>Dothideomycetes</taxon>
        <taxon>Pleosporomycetidae</taxon>
        <taxon>Venturiales</taxon>
        <taxon>Cylindrosympodiaceae</taxon>
        <taxon>Tothia</taxon>
    </lineage>
</organism>
<evidence type="ECO:0000256" key="1">
    <source>
        <dbReference type="SAM" id="MobiDB-lite"/>
    </source>
</evidence>
<dbReference type="Proteomes" id="UP000800235">
    <property type="component" value="Unassembled WGS sequence"/>
</dbReference>
<keyword evidence="3" id="KW-1185">Reference proteome</keyword>
<sequence>MVVWTDGMKLNLLFTMIEVGDVTNKWDLITAKMGSEFTSESIRSMHKKMRKDREKFLADQAAGIPATPATPKGRKRKGTATATAISDGNATKKVKGGLIKKGNGGVKAEEDVEGSGDDDKQAHVKDEDGVW</sequence>
<proteinExistence type="predicted"/>
<dbReference type="EMBL" id="MU007024">
    <property type="protein sequence ID" value="KAF2432811.1"/>
    <property type="molecule type" value="Genomic_DNA"/>
</dbReference>
<evidence type="ECO:0000313" key="2">
    <source>
        <dbReference type="EMBL" id="KAF2432811.1"/>
    </source>
</evidence>
<protein>
    <submittedName>
        <fullName evidence="2">Uncharacterized protein</fullName>
    </submittedName>
</protein>
<name>A0A9P4NW39_9PEZI</name>
<dbReference type="OrthoDB" id="4525115at2759"/>